<evidence type="ECO:0000313" key="3">
    <source>
        <dbReference type="EMBL" id="THU88411.1"/>
    </source>
</evidence>
<protein>
    <recommendedName>
        <fullName evidence="2">Chromo domain-containing protein</fullName>
    </recommendedName>
</protein>
<proteinExistence type="predicted"/>
<feature type="region of interest" description="Disordered" evidence="1">
    <location>
        <begin position="253"/>
        <end position="300"/>
    </location>
</feature>
<evidence type="ECO:0000313" key="4">
    <source>
        <dbReference type="Proteomes" id="UP000297245"/>
    </source>
</evidence>
<feature type="compositionally biased region" description="Polar residues" evidence="1">
    <location>
        <begin position="101"/>
        <end position="120"/>
    </location>
</feature>
<dbReference type="InterPro" id="IPR000953">
    <property type="entry name" value="Chromo/chromo_shadow_dom"/>
</dbReference>
<accession>A0A4S8LHJ6</accession>
<reference evidence="3 4" key="1">
    <citation type="journal article" date="2019" name="Nat. Ecol. Evol.">
        <title>Megaphylogeny resolves global patterns of mushroom evolution.</title>
        <authorList>
            <person name="Varga T."/>
            <person name="Krizsan K."/>
            <person name="Foldi C."/>
            <person name="Dima B."/>
            <person name="Sanchez-Garcia M."/>
            <person name="Sanchez-Ramirez S."/>
            <person name="Szollosi G.J."/>
            <person name="Szarkandi J.G."/>
            <person name="Papp V."/>
            <person name="Albert L."/>
            <person name="Andreopoulos W."/>
            <person name="Angelini C."/>
            <person name="Antonin V."/>
            <person name="Barry K.W."/>
            <person name="Bougher N.L."/>
            <person name="Buchanan P."/>
            <person name="Buyck B."/>
            <person name="Bense V."/>
            <person name="Catcheside P."/>
            <person name="Chovatia M."/>
            <person name="Cooper J."/>
            <person name="Damon W."/>
            <person name="Desjardin D."/>
            <person name="Finy P."/>
            <person name="Geml J."/>
            <person name="Haridas S."/>
            <person name="Hughes K."/>
            <person name="Justo A."/>
            <person name="Karasinski D."/>
            <person name="Kautmanova I."/>
            <person name="Kiss B."/>
            <person name="Kocsube S."/>
            <person name="Kotiranta H."/>
            <person name="LaButti K.M."/>
            <person name="Lechner B.E."/>
            <person name="Liimatainen K."/>
            <person name="Lipzen A."/>
            <person name="Lukacs Z."/>
            <person name="Mihaltcheva S."/>
            <person name="Morgado L.N."/>
            <person name="Niskanen T."/>
            <person name="Noordeloos M.E."/>
            <person name="Ohm R.A."/>
            <person name="Ortiz-Santana B."/>
            <person name="Ovrebo C."/>
            <person name="Racz N."/>
            <person name="Riley R."/>
            <person name="Savchenko A."/>
            <person name="Shiryaev A."/>
            <person name="Soop K."/>
            <person name="Spirin V."/>
            <person name="Szebenyi C."/>
            <person name="Tomsovsky M."/>
            <person name="Tulloss R.E."/>
            <person name="Uehling J."/>
            <person name="Grigoriev I.V."/>
            <person name="Vagvolgyi C."/>
            <person name="Papp T."/>
            <person name="Martin F.M."/>
            <person name="Miettinen O."/>
            <person name="Hibbett D.S."/>
            <person name="Nagy L.G."/>
        </authorList>
    </citation>
    <scope>NUCLEOTIDE SEQUENCE [LARGE SCALE GENOMIC DNA]</scope>
    <source>
        <strain evidence="3 4">CBS 962.96</strain>
    </source>
</reference>
<name>A0A4S8LHJ6_DENBC</name>
<feature type="compositionally biased region" description="Polar residues" evidence="1">
    <location>
        <begin position="128"/>
        <end position="142"/>
    </location>
</feature>
<feature type="domain" description="Chromo" evidence="2">
    <location>
        <begin position="1"/>
        <end position="34"/>
    </location>
</feature>
<dbReference type="EMBL" id="ML179410">
    <property type="protein sequence ID" value="THU88411.1"/>
    <property type="molecule type" value="Genomic_DNA"/>
</dbReference>
<evidence type="ECO:0000259" key="2">
    <source>
        <dbReference type="PROSITE" id="PS50013"/>
    </source>
</evidence>
<evidence type="ECO:0000256" key="1">
    <source>
        <dbReference type="SAM" id="MobiDB-lite"/>
    </source>
</evidence>
<keyword evidence="4" id="KW-1185">Reference proteome</keyword>
<organism evidence="3 4">
    <name type="scientific">Dendrothele bispora (strain CBS 962.96)</name>
    <dbReference type="NCBI Taxonomy" id="1314807"/>
    <lineage>
        <taxon>Eukaryota</taxon>
        <taxon>Fungi</taxon>
        <taxon>Dikarya</taxon>
        <taxon>Basidiomycota</taxon>
        <taxon>Agaricomycotina</taxon>
        <taxon>Agaricomycetes</taxon>
        <taxon>Agaricomycetidae</taxon>
        <taxon>Agaricales</taxon>
        <taxon>Agaricales incertae sedis</taxon>
        <taxon>Dendrothele</taxon>
    </lineage>
</organism>
<gene>
    <name evidence="3" type="ORF">K435DRAFT_314457</name>
</gene>
<feature type="region of interest" description="Disordered" evidence="1">
    <location>
        <begin position="52"/>
        <end position="204"/>
    </location>
</feature>
<dbReference type="AlphaFoldDB" id="A0A4S8LHJ6"/>
<dbReference type="OrthoDB" id="2447764at2759"/>
<sequence>MVKWKDWDDPKDNTWETIESFKGSEHFVDTFWDRAGKSLKGRDINDMSLFEPGEEFVPIGPPRKARKVQPPTTDQATSTAKDDTFVATSSNPMKRRRKSSNTEQISLPSSNVQEDGPSSSKRVKRNDPVQTKQTPGRQTQRPSRNRRGSPEIVPASEDEEEVMLPTPRTARARPDSDSRPSSRQRRRRVSDEDAVEASNSTSLDVAIQRAYAMIPEDHVPAHRTRSTNPRVKMADDFADIAGGISVKARLAAKAVEQPTAPLPNSGSAKKRKPGPGRSSAGAVKSSPCTKSTGSRDTRDK</sequence>
<dbReference type="InterPro" id="IPR016197">
    <property type="entry name" value="Chromo-like_dom_sf"/>
</dbReference>
<dbReference type="Proteomes" id="UP000297245">
    <property type="component" value="Unassembled WGS sequence"/>
</dbReference>
<dbReference type="Gene3D" id="2.40.50.40">
    <property type="match status" value="1"/>
</dbReference>
<dbReference type="SUPFAM" id="SSF54160">
    <property type="entry name" value="Chromo domain-like"/>
    <property type="match status" value="1"/>
</dbReference>
<feature type="compositionally biased region" description="Polar residues" evidence="1">
    <location>
        <begin position="70"/>
        <end position="79"/>
    </location>
</feature>
<dbReference type="GO" id="GO:0006338">
    <property type="term" value="P:chromatin remodeling"/>
    <property type="evidence" value="ECO:0007669"/>
    <property type="project" value="UniProtKB-ARBA"/>
</dbReference>
<dbReference type="PROSITE" id="PS50013">
    <property type="entry name" value="CHROMO_2"/>
    <property type="match status" value="1"/>
</dbReference>